<dbReference type="GO" id="GO:0005615">
    <property type="term" value="C:extracellular space"/>
    <property type="evidence" value="ECO:0007669"/>
    <property type="project" value="TreeGrafter"/>
</dbReference>
<dbReference type="FunFam" id="3.40.720.10:FF:000017">
    <property type="entry name" value="Predicted protein"/>
    <property type="match status" value="1"/>
</dbReference>
<dbReference type="PANTHER" id="PTHR10974:SF48">
    <property type="entry name" value="SULFATASE DOMAIN-CONTAINING PROTEIN"/>
    <property type="match status" value="1"/>
</dbReference>
<accession>A0A368GVU0</accession>
<gene>
    <name evidence="1" type="ORF">ANCCAN_06490</name>
</gene>
<dbReference type="Pfam" id="PF02995">
    <property type="entry name" value="DUF229"/>
    <property type="match status" value="1"/>
</dbReference>
<protein>
    <submittedName>
        <fullName evidence="1">Uncharacterized protein</fullName>
    </submittedName>
</protein>
<organism evidence="1 2">
    <name type="scientific">Ancylostoma caninum</name>
    <name type="common">Dog hookworm</name>
    <dbReference type="NCBI Taxonomy" id="29170"/>
    <lineage>
        <taxon>Eukaryota</taxon>
        <taxon>Metazoa</taxon>
        <taxon>Ecdysozoa</taxon>
        <taxon>Nematoda</taxon>
        <taxon>Chromadorea</taxon>
        <taxon>Rhabditida</taxon>
        <taxon>Rhabditina</taxon>
        <taxon>Rhabditomorpha</taxon>
        <taxon>Strongyloidea</taxon>
        <taxon>Ancylostomatidae</taxon>
        <taxon>Ancylostomatinae</taxon>
        <taxon>Ancylostoma</taxon>
    </lineage>
</organism>
<dbReference type="EMBL" id="JOJR01000062">
    <property type="protein sequence ID" value="RCN47459.1"/>
    <property type="molecule type" value="Genomic_DNA"/>
</dbReference>
<dbReference type="Proteomes" id="UP000252519">
    <property type="component" value="Unassembled WGS sequence"/>
</dbReference>
<evidence type="ECO:0000313" key="2">
    <source>
        <dbReference type="Proteomes" id="UP000252519"/>
    </source>
</evidence>
<dbReference type="STRING" id="29170.A0A368GVU0"/>
<proteinExistence type="predicted"/>
<dbReference type="InterPro" id="IPR004245">
    <property type="entry name" value="DUF229"/>
</dbReference>
<name>A0A368GVU0_ANCCA</name>
<reference evidence="1 2" key="1">
    <citation type="submission" date="2014-10" db="EMBL/GenBank/DDBJ databases">
        <title>Draft genome of the hookworm Ancylostoma caninum.</title>
        <authorList>
            <person name="Mitreva M."/>
        </authorList>
    </citation>
    <scope>NUCLEOTIDE SEQUENCE [LARGE SCALE GENOMIC DNA]</scope>
    <source>
        <strain evidence="1 2">Baltimore</strain>
    </source>
</reference>
<dbReference type="PANTHER" id="PTHR10974">
    <property type="entry name" value="FI08016P-RELATED"/>
    <property type="match status" value="1"/>
</dbReference>
<dbReference type="AlphaFoldDB" id="A0A368GVU0"/>
<sequence length="611" mass="70772">MAALRRRILLLLVIIAIGSILVFDSRNSGSKLRRSAGSEHKGCQLPNVDPYDPSIRQYISKPSPLQCGGLQYELTYLSDDEWLRLNKTAIDEAKVALACFYRCYDRVDGDDNSLEFGQWIEFIEQVQPGCEFVETYCKRTTFPWTTVYHNNHNQILSKRNASKSITSSKKSVILIVFDSVSHSNFVRNMPKSLEVLSSLYKSHIFKGMSKIGDNSFPNAVAFLSGKHHQTEFGDVMGYFDEHPLIWKDFEKAGYTTYYAEDYPVFNLFSYLAKGFRRKPVHHYFRPFWLNVYGSYLHRRSKFLCYGNQAMHNIELNYLSQFLRKNKDSPKFALNWLTEVGHDYLNTINVADEDFADFLRKHYNDLKESFFFVLSDHGHRFDPIRQTRIGRIEERFPFFSMHIPSSIQRKMPALARIIQQNTEVLTSFWDFYVTMRDIIDLGESDNWDQLTDQLTDNSSWIHSYSTRGRSLLRPISDRNCKEAGVPEEFCMCYPEFVVDINSKLIQRFSRKLISQLNGLLTKHKECAQLSLSKVRHATKVEDELAGAETKYRITVEATPSSGVFEALIIYNEAVNTSSVHGDVNRVNSYGNQSICVHEQELRKYCYCTSTAE</sequence>
<dbReference type="OrthoDB" id="413313at2759"/>
<dbReference type="InterPro" id="IPR017850">
    <property type="entry name" value="Alkaline_phosphatase_core_sf"/>
</dbReference>
<dbReference type="SUPFAM" id="SSF53649">
    <property type="entry name" value="Alkaline phosphatase-like"/>
    <property type="match status" value="1"/>
</dbReference>
<dbReference type="CDD" id="cd16021">
    <property type="entry name" value="ALP_like"/>
    <property type="match status" value="1"/>
</dbReference>
<keyword evidence="2" id="KW-1185">Reference proteome</keyword>
<comment type="caution">
    <text evidence="1">The sequence shown here is derived from an EMBL/GenBank/DDBJ whole genome shotgun (WGS) entry which is preliminary data.</text>
</comment>
<dbReference type="Gene3D" id="3.40.720.10">
    <property type="entry name" value="Alkaline Phosphatase, subunit A"/>
    <property type="match status" value="1"/>
</dbReference>
<evidence type="ECO:0000313" key="1">
    <source>
        <dbReference type="EMBL" id="RCN47459.1"/>
    </source>
</evidence>